<dbReference type="GO" id="GO:0009298">
    <property type="term" value="P:GDP-mannose biosynthetic process"/>
    <property type="evidence" value="ECO:0007669"/>
    <property type="project" value="InterPro"/>
</dbReference>
<reference evidence="1" key="1">
    <citation type="journal article" date="2023" name="Plant J.">
        <title>Genome sequences and population genomics provide insights into the demographic history, inbreeding, and mutation load of two 'living fossil' tree species of Dipteronia.</title>
        <authorList>
            <person name="Feng Y."/>
            <person name="Comes H.P."/>
            <person name="Chen J."/>
            <person name="Zhu S."/>
            <person name="Lu R."/>
            <person name="Zhang X."/>
            <person name="Li P."/>
            <person name="Qiu J."/>
            <person name="Olsen K.M."/>
            <person name="Qiu Y."/>
        </authorList>
    </citation>
    <scope>NUCLEOTIDE SEQUENCE</scope>
    <source>
        <strain evidence="1">NBL</strain>
    </source>
</reference>
<evidence type="ECO:0000313" key="2">
    <source>
        <dbReference type="Proteomes" id="UP001281410"/>
    </source>
</evidence>
<dbReference type="PANTHER" id="PTHR10309:SF10">
    <property type="entry name" value="MANNOSE-6-PHOSPHATE ISOMERASE"/>
    <property type="match status" value="1"/>
</dbReference>
<comment type="caution">
    <text evidence="1">The sequence shown here is derived from an EMBL/GenBank/DDBJ whole genome shotgun (WGS) entry which is preliminary data.</text>
</comment>
<dbReference type="InterPro" id="IPR014710">
    <property type="entry name" value="RmlC-like_jellyroll"/>
</dbReference>
<dbReference type="EMBL" id="JANJYJ010000009">
    <property type="protein sequence ID" value="KAK3189279.1"/>
    <property type="molecule type" value="Genomic_DNA"/>
</dbReference>
<sequence>MATSDNVVGASLNSKHKPFLSMLTYRQGVPEIMRGVSLNQYTTRYQPHFDEFEVDGCILPITATVVFPSVAGPSVFLFLARYATGYAGVNSNFLQDFDWIE</sequence>
<dbReference type="AlphaFoldDB" id="A0AAE0DUZ8"/>
<proteinExistence type="predicted"/>
<dbReference type="PANTHER" id="PTHR10309">
    <property type="entry name" value="MANNOSE-6-PHOSPHATE ISOMERASE"/>
    <property type="match status" value="1"/>
</dbReference>
<dbReference type="Proteomes" id="UP001281410">
    <property type="component" value="Unassembled WGS sequence"/>
</dbReference>
<dbReference type="GO" id="GO:0004476">
    <property type="term" value="F:mannose-6-phosphate isomerase activity"/>
    <property type="evidence" value="ECO:0007669"/>
    <property type="project" value="InterPro"/>
</dbReference>
<name>A0AAE0DUZ8_9ROSI</name>
<dbReference type="Gene3D" id="2.60.120.10">
    <property type="entry name" value="Jelly Rolls"/>
    <property type="match status" value="1"/>
</dbReference>
<dbReference type="GO" id="GO:0005829">
    <property type="term" value="C:cytosol"/>
    <property type="evidence" value="ECO:0007669"/>
    <property type="project" value="TreeGrafter"/>
</dbReference>
<evidence type="ECO:0000313" key="1">
    <source>
        <dbReference type="EMBL" id="KAK3189279.1"/>
    </source>
</evidence>
<accession>A0AAE0DUZ8</accession>
<protein>
    <submittedName>
        <fullName evidence="1">Uncharacterized protein</fullName>
    </submittedName>
</protein>
<dbReference type="InterPro" id="IPR016305">
    <property type="entry name" value="Mannose-6-P_Isomerase"/>
</dbReference>
<keyword evidence="2" id="KW-1185">Reference proteome</keyword>
<gene>
    <name evidence="1" type="ORF">Dsin_028840</name>
</gene>
<organism evidence="1 2">
    <name type="scientific">Dipteronia sinensis</name>
    <dbReference type="NCBI Taxonomy" id="43782"/>
    <lineage>
        <taxon>Eukaryota</taxon>
        <taxon>Viridiplantae</taxon>
        <taxon>Streptophyta</taxon>
        <taxon>Embryophyta</taxon>
        <taxon>Tracheophyta</taxon>
        <taxon>Spermatophyta</taxon>
        <taxon>Magnoliopsida</taxon>
        <taxon>eudicotyledons</taxon>
        <taxon>Gunneridae</taxon>
        <taxon>Pentapetalae</taxon>
        <taxon>rosids</taxon>
        <taxon>malvids</taxon>
        <taxon>Sapindales</taxon>
        <taxon>Sapindaceae</taxon>
        <taxon>Hippocastanoideae</taxon>
        <taxon>Acereae</taxon>
        <taxon>Dipteronia</taxon>
    </lineage>
</organism>